<accession>A0AAV4QMM2</accession>
<organism evidence="1 2">
    <name type="scientific">Caerostris extrusa</name>
    <name type="common">Bark spider</name>
    <name type="synonym">Caerostris bankana</name>
    <dbReference type="NCBI Taxonomy" id="172846"/>
    <lineage>
        <taxon>Eukaryota</taxon>
        <taxon>Metazoa</taxon>
        <taxon>Ecdysozoa</taxon>
        <taxon>Arthropoda</taxon>
        <taxon>Chelicerata</taxon>
        <taxon>Arachnida</taxon>
        <taxon>Araneae</taxon>
        <taxon>Araneomorphae</taxon>
        <taxon>Entelegynae</taxon>
        <taxon>Araneoidea</taxon>
        <taxon>Araneidae</taxon>
        <taxon>Caerostris</taxon>
    </lineage>
</organism>
<sequence>MSNNSDLRVGEAPFQWRPNPRRQCPMARVWFNMSLKPAKHLFMPNLVSIKCYQGWSCFPTPVIQALKCLKISMYTPQDCY</sequence>
<proteinExistence type="predicted"/>
<name>A0AAV4QMM2_CAEEX</name>
<dbReference type="EMBL" id="BPLR01006404">
    <property type="protein sequence ID" value="GIY09591.1"/>
    <property type="molecule type" value="Genomic_DNA"/>
</dbReference>
<evidence type="ECO:0000313" key="1">
    <source>
        <dbReference type="EMBL" id="GIY09591.1"/>
    </source>
</evidence>
<dbReference type="Proteomes" id="UP001054945">
    <property type="component" value="Unassembled WGS sequence"/>
</dbReference>
<reference evidence="1 2" key="1">
    <citation type="submission" date="2021-06" db="EMBL/GenBank/DDBJ databases">
        <title>Caerostris extrusa draft genome.</title>
        <authorList>
            <person name="Kono N."/>
            <person name="Arakawa K."/>
        </authorList>
    </citation>
    <scope>NUCLEOTIDE SEQUENCE [LARGE SCALE GENOMIC DNA]</scope>
</reference>
<evidence type="ECO:0000313" key="2">
    <source>
        <dbReference type="Proteomes" id="UP001054945"/>
    </source>
</evidence>
<keyword evidence="2" id="KW-1185">Reference proteome</keyword>
<dbReference type="AlphaFoldDB" id="A0AAV4QMM2"/>
<protein>
    <submittedName>
        <fullName evidence="1">Uncharacterized protein</fullName>
    </submittedName>
</protein>
<gene>
    <name evidence="1" type="ORF">CEXT_738801</name>
</gene>
<comment type="caution">
    <text evidence="1">The sequence shown here is derived from an EMBL/GenBank/DDBJ whole genome shotgun (WGS) entry which is preliminary data.</text>
</comment>